<name>A0AAN9I1X4_CROPI</name>
<accession>A0AAN9I1X4</accession>
<feature type="compositionally biased region" description="Basic residues" evidence="1">
    <location>
        <begin position="99"/>
        <end position="110"/>
    </location>
</feature>
<evidence type="ECO:0000313" key="2">
    <source>
        <dbReference type="EMBL" id="KAK7257501.1"/>
    </source>
</evidence>
<keyword evidence="3" id="KW-1185">Reference proteome</keyword>
<dbReference type="EMBL" id="JAYWIO010000006">
    <property type="protein sequence ID" value="KAK7257501.1"/>
    <property type="molecule type" value="Genomic_DNA"/>
</dbReference>
<comment type="caution">
    <text evidence="2">The sequence shown here is derived from an EMBL/GenBank/DDBJ whole genome shotgun (WGS) entry which is preliminary data.</text>
</comment>
<dbReference type="AlphaFoldDB" id="A0AAN9I1X4"/>
<evidence type="ECO:0000313" key="3">
    <source>
        <dbReference type="Proteomes" id="UP001372338"/>
    </source>
</evidence>
<organism evidence="2 3">
    <name type="scientific">Crotalaria pallida</name>
    <name type="common">Smooth rattlebox</name>
    <name type="synonym">Crotalaria striata</name>
    <dbReference type="NCBI Taxonomy" id="3830"/>
    <lineage>
        <taxon>Eukaryota</taxon>
        <taxon>Viridiplantae</taxon>
        <taxon>Streptophyta</taxon>
        <taxon>Embryophyta</taxon>
        <taxon>Tracheophyta</taxon>
        <taxon>Spermatophyta</taxon>
        <taxon>Magnoliopsida</taxon>
        <taxon>eudicotyledons</taxon>
        <taxon>Gunneridae</taxon>
        <taxon>Pentapetalae</taxon>
        <taxon>rosids</taxon>
        <taxon>fabids</taxon>
        <taxon>Fabales</taxon>
        <taxon>Fabaceae</taxon>
        <taxon>Papilionoideae</taxon>
        <taxon>50 kb inversion clade</taxon>
        <taxon>genistoids sensu lato</taxon>
        <taxon>core genistoids</taxon>
        <taxon>Crotalarieae</taxon>
        <taxon>Crotalaria</taxon>
    </lineage>
</organism>
<feature type="region of interest" description="Disordered" evidence="1">
    <location>
        <begin position="8"/>
        <end position="37"/>
    </location>
</feature>
<proteinExistence type="predicted"/>
<sequence length="254" mass="28034">MIFFALKQPEMVPPKPLDDGGGSGHQPRHDSITHGDLMVVDRKRTKKKTPNQMAKNQDLSKAGNVNPFEILANMESAHDEINTVKNVSIKGGSPTKGAAPKRKWVKKRSRHNEVKIHSQTSPVQPTPLAHDNLNPNGPNYTNKAQIVVEEPLAKSKELLTLPTISASSLSLHNTAGISKNTSCPSSTLQPTFKSAMNIEWVTGNRFRFRDDEYDECAIMAPSPRSEIPPPCPQSGSASTIYQLKPQEGQRRLTW</sequence>
<feature type="region of interest" description="Disordered" evidence="1">
    <location>
        <begin position="87"/>
        <end position="128"/>
    </location>
</feature>
<reference evidence="2 3" key="1">
    <citation type="submission" date="2024-01" db="EMBL/GenBank/DDBJ databases">
        <title>The genomes of 5 underutilized Papilionoideae crops provide insights into root nodulation and disease resistanc.</title>
        <authorList>
            <person name="Yuan L."/>
        </authorList>
    </citation>
    <scope>NUCLEOTIDE SEQUENCE [LARGE SCALE GENOMIC DNA]</scope>
    <source>
        <strain evidence="2">ZHUSHIDOU_FW_LH</strain>
        <tissue evidence="2">Leaf</tissue>
    </source>
</reference>
<dbReference type="Proteomes" id="UP001372338">
    <property type="component" value="Unassembled WGS sequence"/>
</dbReference>
<protein>
    <submittedName>
        <fullName evidence="2">Uncharacterized protein</fullName>
    </submittedName>
</protein>
<evidence type="ECO:0000256" key="1">
    <source>
        <dbReference type="SAM" id="MobiDB-lite"/>
    </source>
</evidence>
<gene>
    <name evidence="2" type="ORF">RIF29_31523</name>
</gene>